<gene>
    <name evidence="4" type="ORF">DL762_007626</name>
</gene>
<feature type="compositionally biased region" description="Low complexity" evidence="1">
    <location>
        <begin position="517"/>
        <end position="527"/>
    </location>
</feature>
<evidence type="ECO:0000313" key="5">
    <source>
        <dbReference type="Proteomes" id="UP000294003"/>
    </source>
</evidence>
<proteinExistence type="predicted"/>
<evidence type="ECO:0000256" key="2">
    <source>
        <dbReference type="SAM" id="Phobius"/>
    </source>
</evidence>
<evidence type="ECO:0000313" key="4">
    <source>
        <dbReference type="EMBL" id="RYO80485.1"/>
    </source>
</evidence>
<dbReference type="PANTHER" id="PTHR33112:SF16">
    <property type="entry name" value="HETEROKARYON INCOMPATIBILITY DOMAIN-CONTAINING PROTEIN"/>
    <property type="match status" value="1"/>
</dbReference>
<dbReference type="PANTHER" id="PTHR33112">
    <property type="entry name" value="DOMAIN PROTEIN, PUTATIVE-RELATED"/>
    <property type="match status" value="1"/>
</dbReference>
<dbReference type="InterPro" id="IPR011009">
    <property type="entry name" value="Kinase-like_dom_sf"/>
</dbReference>
<dbReference type="SMART" id="SM00220">
    <property type="entry name" value="S_TKc"/>
    <property type="match status" value="1"/>
</dbReference>
<dbReference type="Proteomes" id="UP000294003">
    <property type="component" value="Unassembled WGS sequence"/>
</dbReference>
<dbReference type="Pfam" id="PF06985">
    <property type="entry name" value="HET"/>
    <property type="match status" value="1"/>
</dbReference>
<evidence type="ECO:0000259" key="3">
    <source>
        <dbReference type="PROSITE" id="PS50011"/>
    </source>
</evidence>
<name>A0ABY0H352_9PEZI</name>
<keyword evidence="2" id="KW-0812">Transmembrane</keyword>
<feature type="region of interest" description="Disordered" evidence="1">
    <location>
        <begin position="474"/>
        <end position="495"/>
    </location>
</feature>
<feature type="region of interest" description="Disordered" evidence="1">
    <location>
        <begin position="517"/>
        <end position="546"/>
    </location>
</feature>
<keyword evidence="5" id="KW-1185">Reference proteome</keyword>
<feature type="domain" description="Protein kinase" evidence="3">
    <location>
        <begin position="128"/>
        <end position="432"/>
    </location>
</feature>
<keyword evidence="2" id="KW-0472">Membrane</keyword>
<dbReference type="PROSITE" id="PS50011">
    <property type="entry name" value="PROTEIN_KINASE_DOM"/>
    <property type="match status" value="1"/>
</dbReference>
<comment type="caution">
    <text evidence="4">The sequence shown here is derived from an EMBL/GenBank/DDBJ whole genome shotgun (WGS) entry which is preliminary data.</text>
</comment>
<dbReference type="EMBL" id="QJNS01000288">
    <property type="protein sequence ID" value="RYO80485.1"/>
    <property type="molecule type" value="Genomic_DNA"/>
</dbReference>
<organism evidence="4 5">
    <name type="scientific">Monosporascus cannonballus</name>
    <dbReference type="NCBI Taxonomy" id="155416"/>
    <lineage>
        <taxon>Eukaryota</taxon>
        <taxon>Fungi</taxon>
        <taxon>Dikarya</taxon>
        <taxon>Ascomycota</taxon>
        <taxon>Pezizomycotina</taxon>
        <taxon>Sordariomycetes</taxon>
        <taxon>Xylariomycetidae</taxon>
        <taxon>Xylariales</taxon>
        <taxon>Xylariales incertae sedis</taxon>
        <taxon>Monosporascus</taxon>
    </lineage>
</organism>
<keyword evidence="2" id="KW-1133">Transmembrane helix</keyword>
<feature type="transmembrane region" description="Helical" evidence="2">
    <location>
        <begin position="750"/>
        <end position="769"/>
    </location>
</feature>
<dbReference type="InterPro" id="IPR010730">
    <property type="entry name" value="HET"/>
</dbReference>
<accession>A0ABY0H352</accession>
<evidence type="ECO:0000256" key="1">
    <source>
        <dbReference type="SAM" id="MobiDB-lite"/>
    </source>
</evidence>
<sequence>MLIKELSDKVDGAYETNHKNFRFLPCDQLAVFVTPENVDDVLEDAGVPDAKHLAKFVLKDAKKLFLILVMMTEVENEKISLLADLKRSNISDASLPIQFVSDGVGCPYYWSSLERSPEEKSEFLGNWDRTDRALLADTYQWHFLAPNANGEGIAIAIKKARHDDELAEFFDKEASNLHKLQQYKSPHLIKPIAAYQIDQDRCLIFPWANGGNLRDYWKGNKDQRGELSSLQWLLGQLKGICSAIQELHVENTRHGDLKPENILWFKDGNDGGFLQIADLGLATFHEKDKHTKNRKGMGTFALSGTSRYEPPEIDEKRNTVGPWSRQYDMWSMGCVLLETLLWLIYGYESIGVFQDATTHFWVCHDRPDRKEYFVHPYVDSCMRVMKTNLQGQSAYRDLLLLVQERLLVVAVSETYGSFPDYRETAETLHTAVEEIIEKSRTIENYLAPVALEYPADRIREQQQQNVVYQAGGNLAAPRRDDVPRSSPILATHDAPSIDGNGGLKVLVRAPTGDFNSSSLSTNASANTKHQQIGSDPPEGAQLGLPKLLEPASPDQFTLLKQWVKVCDLSHEMCRRKDGDVPTMPTRLIEIGNTIRLVDSARIDPAPYIALSHCWGPLKDNAKFCTFKYNIDQLRRSIEFERLPLTFKDAVSVVRGLGFRYIWIDSLCIIQDDQGDWEYEAARMEQVFSGASKAAFLGDANFPESALEYYRDGRQVLVQDLYERYSALAFTTASDRSVAILGLQKRLERAFQTQAAFGLFAVYFGRGLLWQRRGIKPMRRIAWPPGRRVPSWSWFSKEGPIKYMSLQFEKIDWAAKQFRSPFQRQAAVGFKKPSDAREDRDLTALRGRARILRLTKLEMLVGIRFDAEEEFDIDRLRCVVIGRDKADHGTDDPKQHVLVVHPLDSLEKGAYERVGVASLRPEHVGDEGPWIIIR</sequence>
<dbReference type="CDD" id="cd00180">
    <property type="entry name" value="PKc"/>
    <property type="match status" value="1"/>
</dbReference>
<protein>
    <recommendedName>
        <fullName evidence="3">Protein kinase domain-containing protein</fullName>
    </recommendedName>
</protein>
<dbReference type="InterPro" id="IPR000719">
    <property type="entry name" value="Prot_kinase_dom"/>
</dbReference>
<dbReference type="Pfam" id="PF00069">
    <property type="entry name" value="Pkinase"/>
    <property type="match status" value="1"/>
</dbReference>
<reference evidence="4 5" key="1">
    <citation type="submission" date="2018-06" db="EMBL/GenBank/DDBJ databases">
        <title>Complete Genomes of Monosporascus.</title>
        <authorList>
            <person name="Robinson A.J."/>
            <person name="Natvig D.O."/>
        </authorList>
    </citation>
    <scope>NUCLEOTIDE SEQUENCE [LARGE SCALE GENOMIC DNA]</scope>
    <source>
        <strain evidence="4 5">CBS 609.92</strain>
    </source>
</reference>
<dbReference type="SUPFAM" id="SSF56112">
    <property type="entry name" value="Protein kinase-like (PK-like)"/>
    <property type="match status" value="1"/>
</dbReference>
<dbReference type="Gene3D" id="1.10.510.10">
    <property type="entry name" value="Transferase(Phosphotransferase) domain 1"/>
    <property type="match status" value="1"/>
</dbReference>